<feature type="non-terminal residue" evidence="1">
    <location>
        <position position="450"/>
    </location>
</feature>
<gene>
    <name evidence="1" type="ORF">Zmor_012048</name>
</gene>
<keyword evidence="2" id="KW-1185">Reference proteome</keyword>
<dbReference type="Gene3D" id="3.90.550.20">
    <property type="match status" value="1"/>
</dbReference>
<comment type="caution">
    <text evidence="1">The sequence shown here is derived from an EMBL/GenBank/DDBJ whole genome shotgun (WGS) entry which is preliminary data.</text>
</comment>
<organism evidence="1 2">
    <name type="scientific">Zophobas morio</name>
    <dbReference type="NCBI Taxonomy" id="2755281"/>
    <lineage>
        <taxon>Eukaryota</taxon>
        <taxon>Metazoa</taxon>
        <taxon>Ecdysozoa</taxon>
        <taxon>Arthropoda</taxon>
        <taxon>Hexapoda</taxon>
        <taxon>Insecta</taxon>
        <taxon>Pterygota</taxon>
        <taxon>Neoptera</taxon>
        <taxon>Endopterygota</taxon>
        <taxon>Coleoptera</taxon>
        <taxon>Polyphaga</taxon>
        <taxon>Cucujiformia</taxon>
        <taxon>Tenebrionidae</taxon>
        <taxon>Zophobas</taxon>
    </lineage>
</organism>
<sequence length="450" mass="52052">MEITGESYKKINNYFKQLSSTGIQKFDNYKRLLEQDKIVAPFLSKDPAEVNLMTKYNVQIVTVENKRYIVFPTECNIRELYSFEKNEESISNVRSTGKKVYFDDKVGVQILAREVVPREPLLKFFPPTEVSVPMTGITSSSKSNLFKKIYFVKVDGKNNQVLYDYQFHTWKMCSVRRSKVTVTSSVIKENGNWRVRDKNDVILPVTQGTVTNFYIPEVPKIPGSALKIRKTVHYFIMDTKDLVKLSESIQKLPKAVQEMAVIHYDIVKDMTENLQEARKALGLEIEVGWSNVRNDPQMTNFFALHNLSPYYEAARKNGHNMAAREIMKYQIMYEYPGFFLDFERVTKSRTFQHKFFVGDKDVLLRFPDKISNLDGSIEYKASNDIFATKLHNPFFKKINNNILEKLKENNGYFGSILQGKQPDGALFPLKDVVGADIFHKTVIQQLPKTI</sequence>
<accession>A0AA38LZ79</accession>
<dbReference type="Proteomes" id="UP001168821">
    <property type="component" value="Unassembled WGS sequence"/>
</dbReference>
<dbReference type="AlphaFoldDB" id="A0AA38LZ79"/>
<reference evidence="1" key="1">
    <citation type="journal article" date="2023" name="G3 (Bethesda)">
        <title>Whole genome assemblies of Zophobas morio and Tenebrio molitor.</title>
        <authorList>
            <person name="Kaur S."/>
            <person name="Stinson S.A."/>
            <person name="diCenzo G.C."/>
        </authorList>
    </citation>
    <scope>NUCLEOTIDE SEQUENCE</scope>
    <source>
        <strain evidence="1">QUZm001</strain>
    </source>
</reference>
<evidence type="ECO:0000313" key="2">
    <source>
        <dbReference type="Proteomes" id="UP001168821"/>
    </source>
</evidence>
<dbReference type="EMBL" id="JALNTZ010003735">
    <property type="protein sequence ID" value="KAJ3616124.1"/>
    <property type="molecule type" value="Genomic_DNA"/>
</dbReference>
<name>A0AA38LZ79_9CUCU</name>
<protein>
    <submittedName>
        <fullName evidence="1">Uncharacterized protein</fullName>
    </submittedName>
</protein>
<evidence type="ECO:0000313" key="1">
    <source>
        <dbReference type="EMBL" id="KAJ3616124.1"/>
    </source>
</evidence>
<proteinExistence type="predicted"/>